<gene>
    <name evidence="3" type="ORF">CIW82_00100</name>
</gene>
<proteinExistence type="predicted"/>
<dbReference type="InterPro" id="IPR036526">
    <property type="entry name" value="C-N_Hydrolase_sf"/>
</dbReference>
<dbReference type="InterPro" id="IPR003010">
    <property type="entry name" value="C-N_Hydrolase"/>
</dbReference>
<dbReference type="CDD" id="cd07569">
    <property type="entry name" value="DCase"/>
    <property type="match status" value="1"/>
</dbReference>
<dbReference type="Gene3D" id="3.60.110.10">
    <property type="entry name" value="Carbon-nitrogen hydrolase"/>
    <property type="match status" value="1"/>
</dbReference>
<dbReference type="KEGG" id="ato:CIW82_00100"/>
<keyword evidence="1 3" id="KW-0378">Hydrolase</keyword>
<dbReference type="GO" id="GO:0016811">
    <property type="term" value="F:hydrolase activity, acting on carbon-nitrogen (but not peptide) bonds, in linear amides"/>
    <property type="evidence" value="ECO:0007669"/>
    <property type="project" value="TreeGrafter"/>
</dbReference>
<reference evidence="3 4" key="1">
    <citation type="submission" date="2017-08" db="EMBL/GenBank/DDBJ databases">
        <title>Complete Genome Sequence of Acetobacter tropicalis Oregon-R-modENCODE STRAIN BDGP1, an acetic acid bacterium isolated from Drosophila melanogaster gut.</title>
        <authorList>
            <person name="Wan K.H."/>
            <person name="Yu C."/>
            <person name="Park S."/>
            <person name="Hammonds A.S."/>
            <person name="Booth B.W."/>
            <person name="Celniker S.E."/>
        </authorList>
    </citation>
    <scope>NUCLEOTIDE SEQUENCE [LARGE SCALE GENOMIC DNA]</scope>
    <source>
        <strain evidence="3 4">BDGP1</strain>
    </source>
</reference>
<accession>A0A291PD60</accession>
<dbReference type="PROSITE" id="PS50263">
    <property type="entry name" value="CN_HYDROLASE"/>
    <property type="match status" value="1"/>
</dbReference>
<dbReference type="Proteomes" id="UP000220394">
    <property type="component" value="Chromosome"/>
</dbReference>
<protein>
    <submittedName>
        <fullName evidence="3">N-carbamoyl-D-amino-acid hydrolase</fullName>
    </submittedName>
</protein>
<feature type="domain" description="CN hydrolase" evidence="2">
    <location>
        <begin position="5"/>
        <end position="278"/>
    </location>
</feature>
<dbReference type="RefSeq" id="WP_086897832.1">
    <property type="nucleotide sequence ID" value="NZ_CP022699.1"/>
</dbReference>
<sequence length="318" mass="35316">MSRIIRIAAAQMGPTQRADSRDNTLARMIKLMENAAAQGATLVVFPELAFTTFFPRWLLDEKEVLSQFETAMPNPHVQPLFDRARELGVGFYVGYAELTPDNQQFNTSIIVAPDGKLLGKYRKVHLPGSVEPRAGARYQQLEKRYFDYGDLGFPVFRSGPEWANTLMGMLICNDRRWPEGWRSLALQGMELLCVGYNSAAYDPNGGDTESAELRTFHAQLVVQANAYMNACWAVAVAKAGNEDGSGLIGGSCIVDPNGLIVAQTHSLADEVIVADCDMDLCTQGKSKMFNFEAHRRPMHYERLCKQTGVIIPENEKTV</sequence>
<organism evidence="3 4">
    <name type="scientific">Acetobacter tropicalis</name>
    <dbReference type="NCBI Taxonomy" id="104102"/>
    <lineage>
        <taxon>Bacteria</taxon>
        <taxon>Pseudomonadati</taxon>
        <taxon>Pseudomonadota</taxon>
        <taxon>Alphaproteobacteria</taxon>
        <taxon>Acetobacterales</taxon>
        <taxon>Acetobacteraceae</taxon>
        <taxon>Acetobacter</taxon>
    </lineage>
</organism>
<dbReference type="AlphaFoldDB" id="A0A291PD60"/>
<name>A0A291PD60_9PROT</name>
<dbReference type="Pfam" id="PF00795">
    <property type="entry name" value="CN_hydrolase"/>
    <property type="match status" value="1"/>
</dbReference>
<dbReference type="EMBL" id="CP022699">
    <property type="protein sequence ID" value="ATJ89356.1"/>
    <property type="molecule type" value="Genomic_DNA"/>
</dbReference>
<dbReference type="InterPro" id="IPR050345">
    <property type="entry name" value="Aliph_Amidase/BUP"/>
</dbReference>
<evidence type="ECO:0000259" key="2">
    <source>
        <dbReference type="PROSITE" id="PS50263"/>
    </source>
</evidence>
<evidence type="ECO:0000313" key="3">
    <source>
        <dbReference type="EMBL" id="ATJ89356.1"/>
    </source>
</evidence>
<dbReference type="SUPFAM" id="SSF56317">
    <property type="entry name" value="Carbon-nitrogen hydrolase"/>
    <property type="match status" value="1"/>
</dbReference>
<evidence type="ECO:0000313" key="4">
    <source>
        <dbReference type="Proteomes" id="UP000220394"/>
    </source>
</evidence>
<dbReference type="PANTHER" id="PTHR43674">
    <property type="entry name" value="NITRILASE C965.09-RELATED"/>
    <property type="match status" value="1"/>
</dbReference>
<evidence type="ECO:0000256" key="1">
    <source>
        <dbReference type="ARBA" id="ARBA00022801"/>
    </source>
</evidence>
<dbReference type="PANTHER" id="PTHR43674:SF12">
    <property type="entry name" value="NITRILASE C965.09-RELATED"/>
    <property type="match status" value="1"/>
</dbReference>